<name>A0A4Q2U607_9HYPH</name>
<accession>A0A4Q2U607</accession>
<comment type="caution">
    <text evidence="2">The sequence shown here is derived from an EMBL/GenBank/DDBJ whole genome shotgun (WGS) entry which is preliminary data.</text>
</comment>
<dbReference type="RefSeq" id="WP_129226641.1">
    <property type="nucleotide sequence ID" value="NZ_QYBB01000011.1"/>
</dbReference>
<reference evidence="2 3" key="2">
    <citation type="submission" date="2019-02" db="EMBL/GenBank/DDBJ databases">
        <title>'Lichenibacterium ramalinii' gen. nov. sp. nov., 'Lichenibacterium minor' gen. nov. sp. nov.</title>
        <authorList>
            <person name="Pankratov T."/>
        </authorList>
    </citation>
    <scope>NUCLEOTIDE SEQUENCE [LARGE SCALE GENOMIC DNA]</scope>
    <source>
        <strain evidence="2 3">RmlP026</strain>
    </source>
</reference>
<dbReference type="InterPro" id="IPR001279">
    <property type="entry name" value="Metallo-B-lactamas"/>
</dbReference>
<dbReference type="InterPro" id="IPR036866">
    <property type="entry name" value="RibonucZ/Hydroxyglut_hydro"/>
</dbReference>
<protein>
    <submittedName>
        <fullName evidence="2">MBL fold metallo-hydrolase</fullName>
    </submittedName>
</protein>
<organism evidence="2 3">
    <name type="scientific">Lichenibacterium minor</name>
    <dbReference type="NCBI Taxonomy" id="2316528"/>
    <lineage>
        <taxon>Bacteria</taxon>
        <taxon>Pseudomonadati</taxon>
        <taxon>Pseudomonadota</taxon>
        <taxon>Alphaproteobacteria</taxon>
        <taxon>Hyphomicrobiales</taxon>
        <taxon>Lichenihabitantaceae</taxon>
        <taxon>Lichenibacterium</taxon>
    </lineage>
</organism>
<dbReference type="Pfam" id="PF12706">
    <property type="entry name" value="Lactamase_B_2"/>
    <property type="match status" value="1"/>
</dbReference>
<keyword evidence="2" id="KW-0378">Hydrolase</keyword>
<evidence type="ECO:0000313" key="2">
    <source>
        <dbReference type="EMBL" id="RYC31760.1"/>
    </source>
</evidence>
<gene>
    <name evidence="2" type="ORF">D3273_11525</name>
</gene>
<dbReference type="OrthoDB" id="9781189at2"/>
<evidence type="ECO:0000259" key="1">
    <source>
        <dbReference type="SMART" id="SM00849"/>
    </source>
</evidence>
<dbReference type="SMART" id="SM00849">
    <property type="entry name" value="Lactamase_B"/>
    <property type="match status" value="1"/>
</dbReference>
<sequence>MTGTITILGCGSSGGVPRVGQGWGACDPAEPRNERQRCSILVERMSEAGTTRVLVDMSPDLRRQLLASGIRSLDAIVLTHPHADHVHGIDDVRPLVLGAKKRIAVYMDDATSSDVTQKFGYVFRTPPGSSYPPLLDEHRIVAGEAQSFAGAGGTIPITPFRLEHGEIDALGLRIGDVAYTPDLNRIPPDSEPFLEGLDLWIVDALRYKPHPSHFSLDEALAAIARFRPKRAVLTNLHNDLDYATLRAALPDGIVPAYDGMALPFAP</sequence>
<dbReference type="PANTHER" id="PTHR42663:SF6">
    <property type="entry name" value="HYDROLASE C777.06C-RELATED"/>
    <property type="match status" value="1"/>
</dbReference>
<dbReference type="Proteomes" id="UP000290759">
    <property type="component" value="Unassembled WGS sequence"/>
</dbReference>
<dbReference type="AlphaFoldDB" id="A0A4Q2U607"/>
<dbReference type="Gene3D" id="3.60.15.10">
    <property type="entry name" value="Ribonuclease Z/Hydroxyacylglutathione hydrolase-like"/>
    <property type="match status" value="1"/>
</dbReference>
<reference evidence="2 3" key="1">
    <citation type="submission" date="2018-12" db="EMBL/GenBank/DDBJ databases">
        <authorList>
            <person name="Grouzdev D.S."/>
            <person name="Krutkina M.S."/>
        </authorList>
    </citation>
    <scope>NUCLEOTIDE SEQUENCE [LARGE SCALE GENOMIC DNA]</scope>
    <source>
        <strain evidence="2 3">RmlP026</strain>
    </source>
</reference>
<dbReference type="PANTHER" id="PTHR42663">
    <property type="entry name" value="HYDROLASE C777.06C-RELATED-RELATED"/>
    <property type="match status" value="1"/>
</dbReference>
<dbReference type="CDD" id="cd16279">
    <property type="entry name" value="metallo-hydrolase-like_MBL-fold"/>
    <property type="match status" value="1"/>
</dbReference>
<dbReference type="EMBL" id="QYBB01000011">
    <property type="protein sequence ID" value="RYC31760.1"/>
    <property type="molecule type" value="Genomic_DNA"/>
</dbReference>
<proteinExistence type="predicted"/>
<dbReference type="SUPFAM" id="SSF56281">
    <property type="entry name" value="Metallo-hydrolase/oxidoreductase"/>
    <property type="match status" value="1"/>
</dbReference>
<evidence type="ECO:0000313" key="3">
    <source>
        <dbReference type="Proteomes" id="UP000290759"/>
    </source>
</evidence>
<keyword evidence="3" id="KW-1185">Reference proteome</keyword>
<feature type="domain" description="Metallo-beta-lactamase" evidence="1">
    <location>
        <begin position="36"/>
        <end position="236"/>
    </location>
</feature>
<dbReference type="GO" id="GO:0016787">
    <property type="term" value="F:hydrolase activity"/>
    <property type="evidence" value="ECO:0007669"/>
    <property type="project" value="UniProtKB-KW"/>
</dbReference>